<feature type="transmembrane region" description="Helical" evidence="11">
    <location>
        <begin position="23"/>
        <end position="47"/>
    </location>
</feature>
<dbReference type="InterPro" id="IPR000725">
    <property type="entry name" value="Olfact_rcpt"/>
</dbReference>
<feature type="domain" description="G-protein coupled receptors family 1 profile" evidence="12">
    <location>
        <begin position="39"/>
        <end position="287"/>
    </location>
</feature>
<evidence type="ECO:0000256" key="3">
    <source>
        <dbReference type="ARBA" id="ARBA00022692"/>
    </source>
</evidence>
<dbReference type="FunFam" id="1.20.1070.10:FF:000015">
    <property type="entry name" value="Olfactory receptor"/>
    <property type="match status" value="1"/>
</dbReference>
<organism evidence="13 14">
    <name type="scientific">Eublepharis macularius</name>
    <name type="common">Leopard gecko</name>
    <name type="synonym">Cyrtodactylus macularius</name>
    <dbReference type="NCBI Taxonomy" id="481883"/>
    <lineage>
        <taxon>Eukaryota</taxon>
        <taxon>Metazoa</taxon>
        <taxon>Chordata</taxon>
        <taxon>Craniata</taxon>
        <taxon>Vertebrata</taxon>
        <taxon>Euteleostomi</taxon>
        <taxon>Lepidosauria</taxon>
        <taxon>Squamata</taxon>
        <taxon>Bifurcata</taxon>
        <taxon>Gekkota</taxon>
        <taxon>Eublepharidae</taxon>
        <taxon>Eublepharinae</taxon>
        <taxon>Eublepharis</taxon>
    </lineage>
</organism>
<dbReference type="Gene3D" id="1.20.1070.10">
    <property type="entry name" value="Rhodopsin 7-helix transmembrane proteins"/>
    <property type="match status" value="1"/>
</dbReference>
<keyword evidence="11" id="KW-0716">Sensory transduction</keyword>
<name>A0AA97K4H8_EUBMA</name>
<evidence type="ECO:0000256" key="2">
    <source>
        <dbReference type="ARBA" id="ARBA00022475"/>
    </source>
</evidence>
<accession>A0AA97K4H8</accession>
<dbReference type="InterPro" id="IPR050516">
    <property type="entry name" value="Olfactory_GPCR"/>
</dbReference>
<dbReference type="GO" id="GO:0004984">
    <property type="term" value="F:olfactory receptor activity"/>
    <property type="evidence" value="ECO:0007669"/>
    <property type="project" value="InterPro"/>
</dbReference>
<evidence type="ECO:0000256" key="4">
    <source>
        <dbReference type="ARBA" id="ARBA00022725"/>
    </source>
</evidence>
<dbReference type="RefSeq" id="XP_054849863.1">
    <property type="nucleotide sequence ID" value="XM_054993888.1"/>
</dbReference>
<keyword evidence="9 10" id="KW-0807">Transducer</keyword>
<comment type="subcellular location">
    <subcellularLocation>
        <location evidence="1 11">Cell membrane</location>
        <topology evidence="1 11">Multi-pass membrane protein</topology>
    </subcellularLocation>
</comment>
<evidence type="ECO:0000256" key="9">
    <source>
        <dbReference type="ARBA" id="ARBA00023224"/>
    </source>
</evidence>
<keyword evidence="4 11" id="KW-0552">Olfaction</keyword>
<dbReference type="GeneID" id="129339301"/>
<dbReference type="PROSITE" id="PS00237">
    <property type="entry name" value="G_PROTEIN_RECEP_F1_1"/>
    <property type="match status" value="1"/>
</dbReference>
<keyword evidence="8 10" id="KW-0675">Receptor</keyword>
<comment type="similarity">
    <text evidence="10">Belongs to the G-protein coupled receptor 1 family.</text>
</comment>
<keyword evidence="13" id="KW-1185">Reference proteome</keyword>
<evidence type="ECO:0000256" key="6">
    <source>
        <dbReference type="ARBA" id="ARBA00023040"/>
    </source>
</evidence>
<evidence type="ECO:0000259" key="12">
    <source>
        <dbReference type="PROSITE" id="PS50262"/>
    </source>
</evidence>
<evidence type="ECO:0000256" key="8">
    <source>
        <dbReference type="ARBA" id="ARBA00023170"/>
    </source>
</evidence>
<keyword evidence="7 11" id="KW-0472">Membrane</keyword>
<dbReference type="PANTHER" id="PTHR26452">
    <property type="entry name" value="OLFACTORY RECEPTOR"/>
    <property type="match status" value="1"/>
</dbReference>
<keyword evidence="2 11" id="KW-1003">Cell membrane</keyword>
<dbReference type="SUPFAM" id="SSF81321">
    <property type="entry name" value="Family A G protein-coupled receptor-like"/>
    <property type="match status" value="1"/>
</dbReference>
<sequence length="312" mass="35198">MDNQTTVTYFVLLGFSYNPPTQIFLFFIFSFIYATTVLGNTVIMTIIWSNDHLRSPMYFFLNHLSFLDICFSSITVPKLLVNLNSSQTISYSGCIAQMFLILQSGCTEIYILAAMAFDRYTAICKPLHYVQIMNRVFCRWLVGAAWAIGSTHAMVNSLPILKLTFCSQNIIRHFSCEQPSLLALSCTETFLCVITSFISGFTIGVSSSLVIVYSYFHIVSTVLKMQSAEAKKKTFSTCSAHLIVLILYYSTSCTRYMRPTSVSSAILDELFSIQYSILTPMLNPIIYSLKTGEIREALKKLLGYKPLRSCVL</sequence>
<evidence type="ECO:0000256" key="5">
    <source>
        <dbReference type="ARBA" id="ARBA00022989"/>
    </source>
</evidence>
<evidence type="ECO:0000256" key="11">
    <source>
        <dbReference type="RuleBase" id="RU363047"/>
    </source>
</evidence>
<evidence type="ECO:0000256" key="10">
    <source>
        <dbReference type="RuleBase" id="RU000688"/>
    </source>
</evidence>
<dbReference type="GO" id="GO:0005886">
    <property type="term" value="C:plasma membrane"/>
    <property type="evidence" value="ECO:0007669"/>
    <property type="project" value="UniProtKB-SubCell"/>
</dbReference>
<evidence type="ECO:0000256" key="7">
    <source>
        <dbReference type="ARBA" id="ARBA00023136"/>
    </source>
</evidence>
<evidence type="ECO:0000256" key="1">
    <source>
        <dbReference type="ARBA" id="ARBA00004651"/>
    </source>
</evidence>
<reference evidence="14" key="1">
    <citation type="submission" date="2025-08" db="UniProtKB">
        <authorList>
            <consortium name="RefSeq"/>
        </authorList>
    </citation>
    <scope>IDENTIFICATION</scope>
    <source>
        <tissue evidence="14">Blood</tissue>
    </source>
</reference>
<gene>
    <name evidence="14" type="primary">LOC129339301</name>
</gene>
<dbReference type="PRINTS" id="PR00237">
    <property type="entry name" value="GPCRRHODOPSN"/>
</dbReference>
<evidence type="ECO:0000313" key="13">
    <source>
        <dbReference type="Proteomes" id="UP001190640"/>
    </source>
</evidence>
<keyword evidence="5 11" id="KW-1133">Transmembrane helix</keyword>
<dbReference type="InterPro" id="IPR000276">
    <property type="entry name" value="GPCR_Rhodpsn"/>
</dbReference>
<feature type="transmembrane region" description="Helical" evidence="11">
    <location>
        <begin position="59"/>
        <end position="77"/>
    </location>
</feature>
<feature type="transmembrane region" description="Helical" evidence="11">
    <location>
        <begin position="190"/>
        <end position="213"/>
    </location>
</feature>
<dbReference type="AlphaFoldDB" id="A0AA97K4H8"/>
<dbReference type="Proteomes" id="UP001190640">
    <property type="component" value="Chromosome 12"/>
</dbReference>
<dbReference type="GO" id="GO:0004930">
    <property type="term" value="F:G protein-coupled receptor activity"/>
    <property type="evidence" value="ECO:0007669"/>
    <property type="project" value="UniProtKB-KW"/>
</dbReference>
<evidence type="ECO:0000313" key="14">
    <source>
        <dbReference type="RefSeq" id="XP_054849863.1"/>
    </source>
</evidence>
<dbReference type="InterPro" id="IPR017452">
    <property type="entry name" value="GPCR_Rhodpsn_7TM"/>
</dbReference>
<dbReference type="PROSITE" id="PS50262">
    <property type="entry name" value="G_PROTEIN_RECEP_F1_2"/>
    <property type="match status" value="1"/>
</dbReference>
<dbReference type="KEGG" id="emc:129339301"/>
<proteinExistence type="inferred from homology"/>
<protein>
    <recommendedName>
        <fullName evidence="11">Olfactory receptor</fullName>
    </recommendedName>
</protein>
<dbReference type="PRINTS" id="PR00245">
    <property type="entry name" value="OLFACTORYR"/>
</dbReference>
<dbReference type="Pfam" id="PF13853">
    <property type="entry name" value="7tm_4"/>
    <property type="match status" value="1"/>
</dbReference>
<feature type="transmembrane region" description="Helical" evidence="11">
    <location>
        <begin position="136"/>
        <end position="155"/>
    </location>
</feature>
<keyword evidence="3 10" id="KW-0812">Transmembrane</keyword>
<keyword evidence="6 10" id="KW-0297">G-protein coupled receptor</keyword>
<feature type="transmembrane region" description="Helical" evidence="11">
    <location>
        <begin position="89"/>
        <end position="115"/>
    </location>
</feature>